<comment type="caution">
    <text evidence="3">The sequence shown here is derived from an EMBL/GenBank/DDBJ whole genome shotgun (WGS) entry which is preliminary data.</text>
</comment>
<dbReference type="CDD" id="cd12797">
    <property type="entry name" value="M23_peptidase"/>
    <property type="match status" value="1"/>
</dbReference>
<dbReference type="EMBL" id="BSDI01000007">
    <property type="protein sequence ID" value="GLH96359.1"/>
    <property type="molecule type" value="Genomic_DNA"/>
</dbReference>
<proteinExistence type="predicted"/>
<evidence type="ECO:0000313" key="4">
    <source>
        <dbReference type="Proteomes" id="UP001144280"/>
    </source>
</evidence>
<dbReference type="Gene3D" id="2.70.70.10">
    <property type="entry name" value="Glucose Permease (Domain IIA)"/>
    <property type="match status" value="1"/>
</dbReference>
<dbReference type="Proteomes" id="UP001144280">
    <property type="component" value="Unassembled WGS sequence"/>
</dbReference>
<dbReference type="SUPFAM" id="SSF51261">
    <property type="entry name" value="Duplicated hybrid motif"/>
    <property type="match status" value="1"/>
</dbReference>
<dbReference type="InterPro" id="IPR011055">
    <property type="entry name" value="Dup_hybrid_motif"/>
</dbReference>
<dbReference type="InterPro" id="IPR016047">
    <property type="entry name" value="M23ase_b-sheet_dom"/>
</dbReference>
<keyword evidence="4" id="KW-1185">Reference proteome</keyword>
<reference evidence="3" key="1">
    <citation type="submission" date="2022-12" db="EMBL/GenBank/DDBJ databases">
        <title>New Phytohabitans aurantiacus sp. RD004123 nov., an actinomycete isolated from soil.</title>
        <authorList>
            <person name="Triningsih D.W."/>
            <person name="Harunari E."/>
            <person name="Igarashi Y."/>
        </authorList>
    </citation>
    <scope>NUCLEOTIDE SEQUENCE</scope>
    <source>
        <strain evidence="3">RD004123</strain>
    </source>
</reference>
<sequence length="237" mass="24695">MFWRAYGCHVITLEIMSGSIRPVLLAVLVLLGLTAPQLRLVSDGAPLDWSGTGTGGSDGLSPGAPLYVPPAIAHGGDSAQGWTQPLDAPVVSGFRTFERPGHDGVDLAASRYTPIVAAASGTVISSYCDAIDVRDGSAWGCYRDGDPNLTSGCGWHVDIIHSGQEITRYCHMVSQPLVSVGDFVSTGQELGQVGSTGNSSGPHLHFEVHVNGDPGSGGAVDPETWMSDRGAPLGGWW</sequence>
<evidence type="ECO:0000256" key="1">
    <source>
        <dbReference type="SAM" id="MobiDB-lite"/>
    </source>
</evidence>
<dbReference type="PANTHER" id="PTHR21666">
    <property type="entry name" value="PEPTIDASE-RELATED"/>
    <property type="match status" value="1"/>
</dbReference>
<dbReference type="PANTHER" id="PTHR21666:SF270">
    <property type="entry name" value="MUREIN HYDROLASE ACTIVATOR ENVC"/>
    <property type="match status" value="1"/>
</dbReference>
<organism evidence="3 4">
    <name type="scientific">Phytohabitans aurantiacus</name>
    <dbReference type="NCBI Taxonomy" id="3016789"/>
    <lineage>
        <taxon>Bacteria</taxon>
        <taxon>Bacillati</taxon>
        <taxon>Actinomycetota</taxon>
        <taxon>Actinomycetes</taxon>
        <taxon>Micromonosporales</taxon>
        <taxon>Micromonosporaceae</taxon>
    </lineage>
</organism>
<dbReference type="InterPro" id="IPR050570">
    <property type="entry name" value="Cell_wall_metabolism_enzyme"/>
</dbReference>
<evidence type="ECO:0000313" key="3">
    <source>
        <dbReference type="EMBL" id="GLH96359.1"/>
    </source>
</evidence>
<gene>
    <name evidence="3" type="ORF">Pa4123_16330</name>
</gene>
<feature type="domain" description="M23ase beta-sheet core" evidence="2">
    <location>
        <begin position="101"/>
        <end position="214"/>
    </location>
</feature>
<name>A0ABQ5QRM1_9ACTN</name>
<feature type="region of interest" description="Disordered" evidence="1">
    <location>
        <begin position="213"/>
        <end position="237"/>
    </location>
</feature>
<evidence type="ECO:0000259" key="2">
    <source>
        <dbReference type="Pfam" id="PF01551"/>
    </source>
</evidence>
<dbReference type="Pfam" id="PF01551">
    <property type="entry name" value="Peptidase_M23"/>
    <property type="match status" value="1"/>
</dbReference>
<accession>A0ABQ5QRM1</accession>
<protein>
    <recommendedName>
        <fullName evidence="2">M23ase beta-sheet core domain-containing protein</fullName>
    </recommendedName>
</protein>